<dbReference type="Gramene" id="rna22051">
    <property type="protein sequence ID" value="RHN59885.1"/>
    <property type="gene ID" value="gene22051"/>
</dbReference>
<dbReference type="EnsemblPlants" id="KEH29465">
    <property type="protein sequence ID" value="KEH29465"/>
    <property type="gene ID" value="MTR_4g037055"/>
</dbReference>
<dbReference type="AlphaFoldDB" id="A0A072UUD0"/>
<reference evidence="4" key="3">
    <citation type="submission" date="2015-04" db="UniProtKB">
        <authorList>
            <consortium name="EnsemblPlants"/>
        </authorList>
    </citation>
    <scope>IDENTIFICATION</scope>
    <source>
        <strain evidence="4">cv. Jemalong A17</strain>
    </source>
</reference>
<sequence>MVSFLDFFLSPTLATKVRRLVSRTDKPNPKPQPSKSPLTIADRDFPRGHNY</sequence>
<reference evidence="2 5" key="1">
    <citation type="journal article" date="2011" name="Nature">
        <title>The Medicago genome provides insight into the evolution of rhizobial symbioses.</title>
        <authorList>
            <person name="Young N.D."/>
            <person name="Debelle F."/>
            <person name="Oldroyd G.E."/>
            <person name="Geurts R."/>
            <person name="Cannon S.B."/>
            <person name="Udvardi M.K."/>
            <person name="Benedito V.A."/>
            <person name="Mayer K.F."/>
            <person name="Gouzy J."/>
            <person name="Schoof H."/>
            <person name="Van de Peer Y."/>
            <person name="Proost S."/>
            <person name="Cook D.R."/>
            <person name="Meyers B.C."/>
            <person name="Spannagl M."/>
            <person name="Cheung F."/>
            <person name="De Mita S."/>
            <person name="Krishnakumar V."/>
            <person name="Gundlach H."/>
            <person name="Zhou S."/>
            <person name="Mudge J."/>
            <person name="Bharti A.K."/>
            <person name="Murray J.D."/>
            <person name="Naoumkina M.A."/>
            <person name="Rosen B."/>
            <person name="Silverstein K.A."/>
            <person name="Tang H."/>
            <person name="Rombauts S."/>
            <person name="Zhao P.X."/>
            <person name="Zhou P."/>
            <person name="Barbe V."/>
            <person name="Bardou P."/>
            <person name="Bechner M."/>
            <person name="Bellec A."/>
            <person name="Berger A."/>
            <person name="Berges H."/>
            <person name="Bidwell S."/>
            <person name="Bisseling T."/>
            <person name="Choisne N."/>
            <person name="Couloux A."/>
            <person name="Denny R."/>
            <person name="Deshpande S."/>
            <person name="Dai X."/>
            <person name="Doyle J.J."/>
            <person name="Dudez A.M."/>
            <person name="Farmer A.D."/>
            <person name="Fouteau S."/>
            <person name="Franken C."/>
            <person name="Gibelin C."/>
            <person name="Gish J."/>
            <person name="Goldstein S."/>
            <person name="Gonzalez A.J."/>
            <person name="Green P.J."/>
            <person name="Hallab A."/>
            <person name="Hartog M."/>
            <person name="Hua A."/>
            <person name="Humphray S.J."/>
            <person name="Jeong D.H."/>
            <person name="Jing Y."/>
            <person name="Jocker A."/>
            <person name="Kenton S.M."/>
            <person name="Kim D.J."/>
            <person name="Klee K."/>
            <person name="Lai H."/>
            <person name="Lang C."/>
            <person name="Lin S."/>
            <person name="Macmil S.L."/>
            <person name="Magdelenat G."/>
            <person name="Matthews L."/>
            <person name="McCorrison J."/>
            <person name="Monaghan E.L."/>
            <person name="Mun J.H."/>
            <person name="Najar F.Z."/>
            <person name="Nicholson C."/>
            <person name="Noirot C."/>
            <person name="O'Bleness M."/>
            <person name="Paule C.R."/>
            <person name="Poulain J."/>
            <person name="Prion F."/>
            <person name="Qin B."/>
            <person name="Qu C."/>
            <person name="Retzel E.F."/>
            <person name="Riddle C."/>
            <person name="Sallet E."/>
            <person name="Samain S."/>
            <person name="Samson N."/>
            <person name="Sanders I."/>
            <person name="Saurat O."/>
            <person name="Scarpelli C."/>
            <person name="Schiex T."/>
            <person name="Segurens B."/>
            <person name="Severin A.J."/>
            <person name="Sherrier D.J."/>
            <person name="Shi R."/>
            <person name="Sims S."/>
            <person name="Singer S.R."/>
            <person name="Sinharoy S."/>
            <person name="Sterck L."/>
            <person name="Viollet A."/>
            <person name="Wang B.B."/>
            <person name="Wang K."/>
            <person name="Wang M."/>
            <person name="Wang X."/>
            <person name="Warfsmann J."/>
            <person name="Weissenbach J."/>
            <person name="White D.D."/>
            <person name="White J.D."/>
            <person name="Wiley G.B."/>
            <person name="Wincker P."/>
            <person name="Xing Y."/>
            <person name="Yang L."/>
            <person name="Yao Z."/>
            <person name="Ying F."/>
            <person name="Zhai J."/>
            <person name="Zhou L."/>
            <person name="Zuber A."/>
            <person name="Denarie J."/>
            <person name="Dixon R.A."/>
            <person name="May G.D."/>
            <person name="Schwartz D.C."/>
            <person name="Rogers J."/>
            <person name="Quetier F."/>
            <person name="Town C.D."/>
            <person name="Roe B.A."/>
        </authorList>
    </citation>
    <scope>NUCLEOTIDE SEQUENCE [LARGE SCALE GENOMIC DNA]</scope>
    <source>
        <strain evidence="2">A17</strain>
        <strain evidence="4 5">cv. Jemalong A17</strain>
    </source>
</reference>
<evidence type="ECO:0000313" key="3">
    <source>
        <dbReference type="EMBL" id="RHN59885.1"/>
    </source>
</evidence>
<evidence type="ECO:0000256" key="1">
    <source>
        <dbReference type="SAM" id="MobiDB-lite"/>
    </source>
</evidence>
<accession>A0A072UUD0</accession>
<reference evidence="6" key="4">
    <citation type="journal article" date="2018" name="Nat. Plants">
        <title>Whole-genome landscape of Medicago truncatula symbiotic genes.</title>
        <authorList>
            <person name="Pecrix Y."/>
            <person name="Staton S.E."/>
            <person name="Sallet E."/>
            <person name="Lelandais-Briere C."/>
            <person name="Moreau S."/>
            <person name="Carrere S."/>
            <person name="Blein T."/>
            <person name="Jardinaud M.F."/>
            <person name="Latrasse D."/>
            <person name="Zouine M."/>
            <person name="Zahm M."/>
            <person name="Kreplak J."/>
            <person name="Mayjonade B."/>
            <person name="Satge C."/>
            <person name="Perez M."/>
            <person name="Cauet S."/>
            <person name="Marande W."/>
            <person name="Chantry-Darmon C."/>
            <person name="Lopez-Roques C."/>
            <person name="Bouchez O."/>
            <person name="Berard A."/>
            <person name="Debelle F."/>
            <person name="Munos S."/>
            <person name="Bendahmane A."/>
            <person name="Berges H."/>
            <person name="Niebel A."/>
            <person name="Buitink J."/>
            <person name="Frugier F."/>
            <person name="Benhamed M."/>
            <person name="Crespi M."/>
            <person name="Gouzy J."/>
            <person name="Gamas P."/>
        </authorList>
    </citation>
    <scope>NUCLEOTIDE SEQUENCE [LARGE SCALE GENOMIC DNA]</scope>
    <source>
        <strain evidence="6">cv. Jemalong A17</strain>
    </source>
</reference>
<reference evidence="2 5" key="2">
    <citation type="journal article" date="2014" name="BMC Genomics">
        <title>An improved genome release (version Mt4.0) for the model legume Medicago truncatula.</title>
        <authorList>
            <person name="Tang H."/>
            <person name="Krishnakumar V."/>
            <person name="Bidwell S."/>
            <person name="Rosen B."/>
            <person name="Chan A."/>
            <person name="Zhou S."/>
            <person name="Gentzbittel L."/>
            <person name="Childs K.L."/>
            <person name="Yandell M."/>
            <person name="Gundlach H."/>
            <person name="Mayer K.F."/>
            <person name="Schwartz D.C."/>
            <person name="Town C.D."/>
        </authorList>
    </citation>
    <scope>GENOME REANNOTATION</scope>
    <source>
        <strain evidence="2">A17</strain>
        <strain evidence="4 5">cv. Jemalong A17</strain>
    </source>
</reference>
<protein>
    <submittedName>
        <fullName evidence="2 4">Uncharacterized protein</fullName>
    </submittedName>
</protein>
<evidence type="ECO:0000313" key="6">
    <source>
        <dbReference type="Proteomes" id="UP000265566"/>
    </source>
</evidence>
<evidence type="ECO:0000313" key="2">
    <source>
        <dbReference type="EMBL" id="KEH29465.1"/>
    </source>
</evidence>
<proteinExistence type="predicted"/>
<dbReference type="EMBL" id="PSQE01000004">
    <property type="protein sequence ID" value="RHN59885.1"/>
    <property type="molecule type" value="Genomic_DNA"/>
</dbReference>
<feature type="compositionally biased region" description="Basic and acidic residues" evidence="1">
    <location>
        <begin position="41"/>
        <end position="51"/>
    </location>
</feature>
<feature type="region of interest" description="Disordered" evidence="1">
    <location>
        <begin position="20"/>
        <end position="51"/>
    </location>
</feature>
<gene>
    <name evidence="2" type="ordered locus">MTR_4g037055</name>
    <name evidence="3" type="ORF">MtrunA17_Chr4g0019051</name>
</gene>
<organism evidence="2 5">
    <name type="scientific">Medicago truncatula</name>
    <name type="common">Barrel medic</name>
    <name type="synonym">Medicago tribuloides</name>
    <dbReference type="NCBI Taxonomy" id="3880"/>
    <lineage>
        <taxon>Eukaryota</taxon>
        <taxon>Viridiplantae</taxon>
        <taxon>Streptophyta</taxon>
        <taxon>Embryophyta</taxon>
        <taxon>Tracheophyta</taxon>
        <taxon>Spermatophyta</taxon>
        <taxon>Magnoliopsida</taxon>
        <taxon>eudicotyledons</taxon>
        <taxon>Gunneridae</taxon>
        <taxon>Pentapetalae</taxon>
        <taxon>rosids</taxon>
        <taxon>fabids</taxon>
        <taxon>Fabales</taxon>
        <taxon>Fabaceae</taxon>
        <taxon>Papilionoideae</taxon>
        <taxon>50 kb inversion clade</taxon>
        <taxon>NPAAA clade</taxon>
        <taxon>Hologalegina</taxon>
        <taxon>IRL clade</taxon>
        <taxon>Trifolieae</taxon>
        <taxon>Medicago</taxon>
    </lineage>
</organism>
<reference evidence="3" key="5">
    <citation type="journal article" date="2018" name="Nat. Plants">
        <title>Whole-genome landscape of Medicago truncatula symbiotic genes.</title>
        <authorList>
            <person name="Pecrix Y."/>
            <person name="Gamas P."/>
            <person name="Carrere S."/>
        </authorList>
    </citation>
    <scope>NUCLEOTIDE SEQUENCE</scope>
    <source>
        <tissue evidence="3">Leaves</tissue>
    </source>
</reference>
<dbReference type="EMBL" id="CM001220">
    <property type="protein sequence ID" value="KEH29465.1"/>
    <property type="molecule type" value="Genomic_DNA"/>
</dbReference>
<evidence type="ECO:0000313" key="4">
    <source>
        <dbReference type="EnsemblPlants" id="KEH29465"/>
    </source>
</evidence>
<evidence type="ECO:0000313" key="5">
    <source>
        <dbReference type="Proteomes" id="UP000002051"/>
    </source>
</evidence>
<dbReference type="Proteomes" id="UP000002051">
    <property type="component" value="Chromosome 4"/>
</dbReference>
<keyword evidence="5" id="KW-1185">Reference proteome</keyword>
<dbReference type="Proteomes" id="UP000265566">
    <property type="component" value="Chromosome 4"/>
</dbReference>
<name>A0A072UUD0_MEDTR</name>
<dbReference type="HOGENOM" id="CLU_3109422_0_0_1"/>